<gene>
    <name evidence="1" type="ORF">IMC76_03170</name>
</gene>
<keyword evidence="2" id="KW-1185">Reference proteome</keyword>
<reference evidence="1 2" key="1">
    <citation type="submission" date="2020-10" db="EMBL/GenBank/DDBJ databases">
        <title>Campylobacter and Helicobacter PacBio genomes.</title>
        <authorList>
            <person name="Lane C."/>
        </authorList>
    </citation>
    <scope>NUCLEOTIDE SEQUENCE [LARGE SCALE GENOMIC DNA]</scope>
    <source>
        <strain evidence="1 2">2016D-0077</strain>
    </source>
</reference>
<dbReference type="EMBL" id="CP063078">
    <property type="protein sequence ID" value="QOQ87820.1"/>
    <property type="molecule type" value="Genomic_DNA"/>
</dbReference>
<organism evidence="1 2">
    <name type="scientific">Campylobacter corcagiensis</name>
    <dbReference type="NCBI Taxonomy" id="1448857"/>
    <lineage>
        <taxon>Bacteria</taxon>
        <taxon>Pseudomonadati</taxon>
        <taxon>Campylobacterota</taxon>
        <taxon>Epsilonproteobacteria</taxon>
        <taxon>Campylobacterales</taxon>
        <taxon>Campylobacteraceae</taxon>
        <taxon>Campylobacter</taxon>
    </lineage>
</organism>
<protein>
    <submittedName>
        <fullName evidence="1">Uncharacterized protein</fullName>
    </submittedName>
</protein>
<dbReference type="RefSeq" id="WP_025802349.1">
    <property type="nucleotide sequence ID" value="NZ_CP063078.1"/>
</dbReference>
<dbReference type="AlphaFoldDB" id="A0A7M1LHA4"/>
<proteinExistence type="predicted"/>
<accession>A0A7M1LHA4</accession>
<sequence>MTGNSKYLYLEMADIVQTDIEKIPEKKIRRKDSNGKLNIKTIPAVYQLHMFLADGTYYTISYDEKADAVSAKTEIEHYLKRNE</sequence>
<name>A0A7M1LHA4_9BACT</name>
<evidence type="ECO:0000313" key="2">
    <source>
        <dbReference type="Proteomes" id="UP000594749"/>
    </source>
</evidence>
<evidence type="ECO:0000313" key="1">
    <source>
        <dbReference type="EMBL" id="QOQ87820.1"/>
    </source>
</evidence>
<dbReference type="Proteomes" id="UP000594749">
    <property type="component" value="Chromosome"/>
</dbReference>